<evidence type="ECO:0000313" key="1">
    <source>
        <dbReference type="EMBL" id="PRH43770.1"/>
    </source>
</evidence>
<dbReference type="Gene3D" id="3.40.50.450">
    <property type="match status" value="1"/>
</dbReference>
<reference evidence="1 2" key="1">
    <citation type="submission" date="2018-03" db="EMBL/GenBank/DDBJ databases">
        <authorList>
            <person name="Nguyen K."/>
            <person name="Fouts D."/>
            <person name="Sutton G."/>
        </authorList>
    </citation>
    <scope>NUCLEOTIDE SEQUENCE [LARGE SCALE GENOMIC DNA]</scope>
    <source>
        <strain evidence="1 2">AU3578</strain>
    </source>
</reference>
<dbReference type="RefSeq" id="WP_059892054.1">
    <property type="nucleotide sequence ID" value="NZ_LPCS01000142.1"/>
</dbReference>
<sequence length="264" mass="29676">MPICFVIQPFSDTYNKRYDDLYKPAIEAAGMTAYRVDQDSSATVLVEAIEKNIKRAAVCLADITEDNPNVWYELGFAYAAGRPVVMACSDERQKAGKRFPFDIQHRAIVTYKTESPRDFQTFKDNLTERLKAMLEQGEVLEEMAEQSSVASVDGLSSQELNVLAVTASSVAQDDHATSIWTVRNDCERAGLNNLGFNIGLRRLKTKKFIEAMELQDEGNGEPYPGLRVTEKGWQWIEANEDKFTFHSSSAKKSGFEAMDDDIPF</sequence>
<dbReference type="SUPFAM" id="SSF52309">
    <property type="entry name" value="N-(deoxy)ribosyltransferase-like"/>
    <property type="match status" value="1"/>
</dbReference>
<accession>A0AA45BEK7</accession>
<organism evidence="1 2">
    <name type="scientific">Burkholderia vietnamiensis</name>
    <dbReference type="NCBI Taxonomy" id="60552"/>
    <lineage>
        <taxon>Bacteria</taxon>
        <taxon>Pseudomonadati</taxon>
        <taxon>Pseudomonadota</taxon>
        <taxon>Betaproteobacteria</taxon>
        <taxon>Burkholderiales</taxon>
        <taxon>Burkholderiaceae</taxon>
        <taxon>Burkholderia</taxon>
        <taxon>Burkholderia cepacia complex</taxon>
    </lineage>
</organism>
<dbReference type="AlphaFoldDB" id="A0AA45BEK7"/>
<gene>
    <name evidence="1" type="ORF">C6T65_03360</name>
</gene>
<proteinExistence type="predicted"/>
<protein>
    <submittedName>
        <fullName evidence="1">Uncharacterized protein</fullName>
    </submittedName>
</protein>
<dbReference type="Proteomes" id="UP000237632">
    <property type="component" value="Unassembled WGS sequence"/>
</dbReference>
<comment type="caution">
    <text evidence="1">The sequence shown here is derived from an EMBL/GenBank/DDBJ whole genome shotgun (WGS) entry which is preliminary data.</text>
</comment>
<evidence type="ECO:0000313" key="2">
    <source>
        <dbReference type="Proteomes" id="UP000237632"/>
    </source>
</evidence>
<name>A0AA45BEK7_BURVI</name>
<dbReference type="EMBL" id="PVHK01000023">
    <property type="protein sequence ID" value="PRH43770.1"/>
    <property type="molecule type" value="Genomic_DNA"/>
</dbReference>